<feature type="binding site" evidence="12">
    <location>
        <position position="14"/>
    </location>
    <ligand>
        <name>ADP</name>
        <dbReference type="ChEBI" id="CHEBI:456216"/>
    </ligand>
</feature>
<feature type="binding site" evidence="12">
    <location>
        <position position="311"/>
    </location>
    <ligand>
        <name>ATP</name>
        <dbReference type="ChEBI" id="CHEBI:30616"/>
    </ligand>
</feature>
<feature type="binding site" evidence="12">
    <location>
        <position position="14"/>
    </location>
    <ligand>
        <name>ATP</name>
        <dbReference type="ChEBI" id="CHEBI:30616"/>
    </ligand>
</feature>
<feature type="binding site" evidence="12">
    <location>
        <position position="268"/>
    </location>
    <ligand>
        <name>ADP</name>
        <dbReference type="ChEBI" id="CHEBI:456216"/>
    </ligand>
</feature>
<dbReference type="FunFam" id="3.30.420.40:FF:000007">
    <property type="entry name" value="Glycerol kinase"/>
    <property type="match status" value="1"/>
</dbReference>
<dbReference type="FunFam" id="3.30.420.40:FF:000008">
    <property type="entry name" value="Glycerol kinase"/>
    <property type="match status" value="1"/>
</dbReference>
<feature type="binding site" evidence="12">
    <location>
        <position position="412"/>
    </location>
    <ligand>
        <name>ADP</name>
        <dbReference type="ChEBI" id="CHEBI:456216"/>
    </ligand>
</feature>
<feature type="binding site" evidence="12">
    <location>
        <position position="416"/>
    </location>
    <ligand>
        <name>ADP</name>
        <dbReference type="ChEBI" id="CHEBI:456216"/>
    </ligand>
</feature>
<sequence length="504" mass="55670">MSKEKYIMAIDQGTTSSRAIIFNKNGENVASSQKEFPQLFPQAGWVEHDANQIWNSVQSVIAGAFIESGIKPSQIEAIGITNQRETTVVWDKKTGIPIYNAIVWQSRQTAPLAEKLKKEGYVDFFHKKTGLVIDAYFSATKVRWILDHVSGAQERAEKGELLFGTIDTWLVWKLTDGRAHVTDYTNAARTMLYNIKELKWDDDILDLLNIPKAMLPEVKSNSEVYGYTRPYHFYGGQVPISGMAGDQQAALFGQLALEPGMVKNTYGTGSFIIMNTGEDMQLSENNLLTTIGYGVNGKVFYALEGSIFIAGSAIQWLRDGLRMIETSPESEGLAAASGNDDEVYVVPAFTGLGAPYWNSNARGSVFGLTRGTSKEDFVKATLQSIAYQVRDVIDTMKIDSGIAIPQLRVDGGAAMNDFLMQFQADILGIDIARAKNLETTALGAAFLAGLSVGYWKDLDAIKELNETGQLFEPSMDESRKEQLYKGWKKAVKATQVFADIDEED</sequence>
<dbReference type="GO" id="GO:0005829">
    <property type="term" value="C:cytosol"/>
    <property type="evidence" value="ECO:0007669"/>
    <property type="project" value="TreeGrafter"/>
</dbReference>
<feature type="binding site" evidence="12">
    <location>
        <position position="84"/>
    </location>
    <ligand>
        <name>glycerol</name>
        <dbReference type="ChEBI" id="CHEBI:17754"/>
    </ligand>
</feature>
<comment type="similarity">
    <text evidence="2 12 13">Belongs to the FGGY kinase family.</text>
</comment>
<feature type="binding site" evidence="12">
    <location>
        <position position="247"/>
    </location>
    <ligand>
        <name>glycerol</name>
        <dbReference type="ChEBI" id="CHEBI:17754"/>
    </ligand>
</feature>
<comment type="PTM">
    <text evidence="12">The phosphoenolpyruvate-dependent sugar phosphotransferase system (PTS), including enzyme I, and histidine-containing protein (HPr) are required for the phosphorylation, which leads to the activation of the enzyme.</text>
</comment>
<dbReference type="SUPFAM" id="SSF53067">
    <property type="entry name" value="Actin-like ATPase domain"/>
    <property type="match status" value="2"/>
</dbReference>
<evidence type="ECO:0000256" key="4">
    <source>
        <dbReference type="ARBA" id="ARBA00022679"/>
    </source>
</evidence>
<evidence type="ECO:0000256" key="5">
    <source>
        <dbReference type="ARBA" id="ARBA00022741"/>
    </source>
</evidence>
<dbReference type="GO" id="GO:0019563">
    <property type="term" value="P:glycerol catabolic process"/>
    <property type="evidence" value="ECO:0007669"/>
    <property type="project" value="UniProtKB-UniRule"/>
</dbReference>
<comment type="function">
    <text evidence="10 12">Key enzyme in the regulation of glycerol uptake and metabolism. Catalyzes the phosphorylation of glycerol to yield sn-glycerol 3-phosphate.</text>
</comment>
<dbReference type="GO" id="GO:0004370">
    <property type="term" value="F:glycerol kinase activity"/>
    <property type="evidence" value="ECO:0007669"/>
    <property type="project" value="UniProtKB-UniRule"/>
</dbReference>
<dbReference type="InterPro" id="IPR043129">
    <property type="entry name" value="ATPase_NBD"/>
</dbReference>
<dbReference type="Pfam" id="PF02782">
    <property type="entry name" value="FGGY_C"/>
    <property type="match status" value="1"/>
</dbReference>
<comment type="pathway">
    <text evidence="1 12">Polyol metabolism; glycerol degradation via glycerol kinase pathway; sn-glycerol 3-phosphate from glycerol: step 1/1.</text>
</comment>
<dbReference type="EMBL" id="LT906439">
    <property type="protein sequence ID" value="SNU86180.1"/>
    <property type="molecule type" value="Genomic_DNA"/>
</dbReference>
<accession>A0A239SL75</accession>
<dbReference type="Proteomes" id="UP000215185">
    <property type="component" value="Chromosome 1"/>
</dbReference>
<dbReference type="RefSeq" id="WP_018373010.1">
    <property type="nucleotide sequence ID" value="NZ_LT906439.1"/>
</dbReference>
<dbReference type="HAMAP" id="MF_00186">
    <property type="entry name" value="Glycerol_kin"/>
    <property type="match status" value="1"/>
</dbReference>
<dbReference type="NCBIfam" id="TIGR01311">
    <property type="entry name" value="glycerol_kin"/>
    <property type="match status" value="1"/>
</dbReference>
<evidence type="ECO:0000256" key="12">
    <source>
        <dbReference type="HAMAP-Rule" id="MF_00186"/>
    </source>
</evidence>
<evidence type="ECO:0000256" key="13">
    <source>
        <dbReference type="RuleBase" id="RU003733"/>
    </source>
</evidence>
<comment type="catalytic activity">
    <reaction evidence="9 12">
        <text>glycerol + ATP = sn-glycerol 3-phosphate + ADP + H(+)</text>
        <dbReference type="Rhea" id="RHEA:21644"/>
        <dbReference type="ChEBI" id="CHEBI:15378"/>
        <dbReference type="ChEBI" id="CHEBI:17754"/>
        <dbReference type="ChEBI" id="CHEBI:30616"/>
        <dbReference type="ChEBI" id="CHEBI:57597"/>
        <dbReference type="ChEBI" id="CHEBI:456216"/>
        <dbReference type="EC" id="2.7.1.30"/>
    </reaction>
</comment>
<evidence type="ECO:0000256" key="9">
    <source>
        <dbReference type="ARBA" id="ARBA00052101"/>
    </source>
</evidence>
<feature type="binding site" evidence="12">
    <location>
        <position position="85"/>
    </location>
    <ligand>
        <name>glycerol</name>
        <dbReference type="ChEBI" id="CHEBI:17754"/>
    </ligand>
</feature>
<feature type="domain" description="Carbohydrate kinase FGGY N-terminal" evidence="14">
    <location>
        <begin position="6"/>
        <end position="253"/>
    </location>
</feature>
<feature type="domain" description="Carbohydrate kinase FGGY C-terminal" evidence="15">
    <location>
        <begin position="263"/>
        <end position="450"/>
    </location>
</feature>
<dbReference type="GO" id="GO:0005524">
    <property type="term" value="F:ATP binding"/>
    <property type="evidence" value="ECO:0007669"/>
    <property type="project" value="UniProtKB-UniRule"/>
</dbReference>
<keyword evidence="3 12" id="KW-0597">Phosphoprotein</keyword>
<name>A0A239SL75_9STRE</name>
<dbReference type="InterPro" id="IPR000577">
    <property type="entry name" value="Carb_kinase_FGGY"/>
</dbReference>
<feature type="binding site" evidence="12">
    <location>
        <position position="246"/>
    </location>
    <ligand>
        <name>sn-glycerol 3-phosphate</name>
        <dbReference type="ChEBI" id="CHEBI:57597"/>
    </ligand>
</feature>
<feature type="binding site" evidence="12">
    <location>
        <position position="84"/>
    </location>
    <ligand>
        <name>sn-glycerol 3-phosphate</name>
        <dbReference type="ChEBI" id="CHEBI:57597"/>
    </ligand>
</feature>
<feature type="binding site" evidence="12">
    <location>
        <position position="15"/>
    </location>
    <ligand>
        <name>ATP</name>
        <dbReference type="ChEBI" id="CHEBI:30616"/>
    </ligand>
</feature>
<evidence type="ECO:0000313" key="17">
    <source>
        <dbReference type="Proteomes" id="UP000215185"/>
    </source>
</evidence>
<dbReference type="UniPathway" id="UPA00618">
    <property type="reaction ID" value="UER00672"/>
</dbReference>
<keyword evidence="5 12" id="KW-0547">Nucleotide-binding</keyword>
<dbReference type="GO" id="GO:0006072">
    <property type="term" value="P:glycerol-3-phosphate metabolic process"/>
    <property type="evidence" value="ECO:0007669"/>
    <property type="project" value="InterPro"/>
</dbReference>
<evidence type="ECO:0000256" key="3">
    <source>
        <dbReference type="ARBA" id="ARBA00022553"/>
    </source>
</evidence>
<feature type="binding site" evidence="12">
    <location>
        <position position="246"/>
    </location>
    <ligand>
        <name>glycerol</name>
        <dbReference type="ChEBI" id="CHEBI:17754"/>
    </ligand>
</feature>
<evidence type="ECO:0000256" key="2">
    <source>
        <dbReference type="ARBA" id="ARBA00009156"/>
    </source>
</evidence>
<dbReference type="OrthoDB" id="9805576at2"/>
<dbReference type="STRING" id="1123308.GCA_000380085_00447"/>
<dbReference type="CDD" id="cd07786">
    <property type="entry name" value="FGGY_EcGK_like"/>
    <property type="match status" value="1"/>
</dbReference>
<evidence type="ECO:0000256" key="10">
    <source>
        <dbReference type="ARBA" id="ARBA00054633"/>
    </source>
</evidence>
<keyword evidence="8 12" id="KW-0067">ATP-binding</keyword>
<feature type="binding site" evidence="12">
    <location>
        <position position="136"/>
    </location>
    <ligand>
        <name>sn-glycerol 3-phosphate</name>
        <dbReference type="ChEBI" id="CHEBI:57597"/>
    </ligand>
</feature>
<keyword evidence="6 12" id="KW-0418">Kinase</keyword>
<feature type="binding site" evidence="12">
    <location>
        <position position="412"/>
    </location>
    <ligand>
        <name>ATP</name>
        <dbReference type="ChEBI" id="CHEBI:30616"/>
    </ligand>
</feature>
<dbReference type="InterPro" id="IPR018484">
    <property type="entry name" value="FGGY_N"/>
</dbReference>
<evidence type="ECO:0000259" key="15">
    <source>
        <dbReference type="Pfam" id="PF02782"/>
    </source>
</evidence>
<feature type="binding site" evidence="12">
    <location>
        <position position="311"/>
    </location>
    <ligand>
        <name>ADP</name>
        <dbReference type="ChEBI" id="CHEBI:456216"/>
    </ligand>
</feature>
<keyword evidence="7 12" id="KW-0319">Glycerol metabolism</keyword>
<dbReference type="PIRSF" id="PIRSF000538">
    <property type="entry name" value="GlpK"/>
    <property type="match status" value="1"/>
</dbReference>
<dbReference type="Pfam" id="PF00370">
    <property type="entry name" value="FGGY_N"/>
    <property type="match status" value="1"/>
</dbReference>
<gene>
    <name evidence="12 16" type="primary">glpK</name>
    <name evidence="16" type="ORF">SAMEA4412692_00116</name>
</gene>
<feature type="binding site" evidence="12">
    <location>
        <position position="85"/>
    </location>
    <ligand>
        <name>sn-glycerol 3-phosphate</name>
        <dbReference type="ChEBI" id="CHEBI:57597"/>
    </ligand>
</feature>
<evidence type="ECO:0000256" key="6">
    <source>
        <dbReference type="ARBA" id="ARBA00022777"/>
    </source>
</evidence>
<feature type="modified residue" description="Phosphohistidine; by HPr" evidence="12">
    <location>
        <position position="232"/>
    </location>
</feature>
<dbReference type="NCBIfam" id="NF000756">
    <property type="entry name" value="PRK00047.1"/>
    <property type="match status" value="1"/>
</dbReference>
<organism evidence="16 17">
    <name type="scientific">Streptococcus merionis</name>
    <dbReference type="NCBI Taxonomy" id="400065"/>
    <lineage>
        <taxon>Bacteria</taxon>
        <taxon>Bacillati</taxon>
        <taxon>Bacillota</taxon>
        <taxon>Bacilli</taxon>
        <taxon>Lactobacillales</taxon>
        <taxon>Streptococcaceae</taxon>
        <taxon>Streptococcus</taxon>
    </lineage>
</organism>
<comment type="activity regulation">
    <text evidence="12">Activated by phosphorylation and inhibited by fructose 1,6-bisphosphate (FBP).</text>
</comment>
<evidence type="ECO:0000259" key="14">
    <source>
        <dbReference type="Pfam" id="PF00370"/>
    </source>
</evidence>
<proteinExistence type="inferred from homology"/>
<feature type="binding site" evidence="12">
    <location>
        <position position="14"/>
    </location>
    <ligand>
        <name>sn-glycerol 3-phosphate</name>
        <dbReference type="ChEBI" id="CHEBI:57597"/>
    </ligand>
</feature>
<dbReference type="PANTHER" id="PTHR10196:SF69">
    <property type="entry name" value="GLYCEROL KINASE"/>
    <property type="match status" value="1"/>
</dbReference>
<evidence type="ECO:0000313" key="16">
    <source>
        <dbReference type="EMBL" id="SNU86180.1"/>
    </source>
</evidence>
<dbReference type="InterPro" id="IPR018485">
    <property type="entry name" value="FGGY_C"/>
</dbReference>
<dbReference type="PROSITE" id="PS00445">
    <property type="entry name" value="FGGY_KINASES_2"/>
    <property type="match status" value="1"/>
</dbReference>
<evidence type="ECO:0000256" key="7">
    <source>
        <dbReference type="ARBA" id="ARBA00022798"/>
    </source>
</evidence>
<keyword evidence="4 12" id="KW-0808">Transferase</keyword>
<feature type="binding site" evidence="12">
    <location>
        <position position="16"/>
    </location>
    <ligand>
        <name>ATP</name>
        <dbReference type="ChEBI" id="CHEBI:30616"/>
    </ligand>
</feature>
<dbReference type="Gene3D" id="3.30.420.40">
    <property type="match status" value="2"/>
</dbReference>
<dbReference type="EC" id="2.7.1.30" evidence="12"/>
<dbReference type="PANTHER" id="PTHR10196">
    <property type="entry name" value="SUGAR KINASE"/>
    <property type="match status" value="1"/>
</dbReference>
<feature type="binding site" evidence="12">
    <location>
        <position position="268"/>
    </location>
    <ligand>
        <name>ATP</name>
        <dbReference type="ChEBI" id="CHEBI:30616"/>
    </ligand>
</feature>
<dbReference type="eggNOG" id="COG0554">
    <property type="taxonomic scope" value="Bacteria"/>
</dbReference>
<comment type="subunit">
    <text evidence="11 12">Homotetramer and homodimer (in equilibrium).</text>
</comment>
<dbReference type="InterPro" id="IPR018483">
    <property type="entry name" value="Carb_kinase_FGGY_CS"/>
</dbReference>
<feature type="binding site" evidence="12">
    <location>
        <position position="136"/>
    </location>
    <ligand>
        <name>glycerol</name>
        <dbReference type="ChEBI" id="CHEBI:17754"/>
    </ligand>
</feature>
<dbReference type="PROSITE" id="PS00933">
    <property type="entry name" value="FGGY_KINASES_1"/>
    <property type="match status" value="1"/>
</dbReference>
<keyword evidence="17" id="KW-1185">Reference proteome</keyword>
<feature type="binding site" evidence="12">
    <location>
        <position position="18"/>
    </location>
    <ligand>
        <name>ADP</name>
        <dbReference type="ChEBI" id="CHEBI:456216"/>
    </ligand>
</feature>
<evidence type="ECO:0000256" key="8">
    <source>
        <dbReference type="ARBA" id="ARBA00022840"/>
    </source>
</evidence>
<dbReference type="InterPro" id="IPR005999">
    <property type="entry name" value="Glycerol_kin"/>
</dbReference>
<dbReference type="KEGG" id="smen:SAMEA4412692_0116"/>
<reference evidence="16 17" key="1">
    <citation type="submission" date="2017-06" db="EMBL/GenBank/DDBJ databases">
        <authorList>
            <consortium name="Pathogen Informatics"/>
        </authorList>
    </citation>
    <scope>NUCLEOTIDE SEQUENCE [LARGE SCALE GENOMIC DNA]</scope>
    <source>
        <strain evidence="16 17">NCTC13788</strain>
    </source>
</reference>
<evidence type="ECO:0000256" key="1">
    <source>
        <dbReference type="ARBA" id="ARBA00005190"/>
    </source>
</evidence>
<evidence type="ECO:0000256" key="11">
    <source>
        <dbReference type="ARBA" id="ARBA00063665"/>
    </source>
</evidence>
<feature type="binding site" evidence="12">
    <location>
        <position position="315"/>
    </location>
    <ligand>
        <name>ATP</name>
        <dbReference type="ChEBI" id="CHEBI:30616"/>
    </ligand>
</feature>
<protein>
    <recommendedName>
        <fullName evidence="12">Glycerol kinase</fullName>
        <ecNumber evidence="12">2.7.1.30</ecNumber>
    </recommendedName>
    <alternativeName>
        <fullName evidence="12">ATP:glycerol 3-phosphotransferase</fullName>
    </alternativeName>
    <alternativeName>
        <fullName evidence="12">Glycerokinase</fullName>
        <shortName evidence="12">GK</shortName>
    </alternativeName>
</protein>
<dbReference type="AlphaFoldDB" id="A0A239SL75"/>